<comment type="caution">
    <text evidence="2">The sequence shown here is derived from an EMBL/GenBank/DDBJ whole genome shotgun (WGS) entry which is preliminary data.</text>
</comment>
<feature type="non-terminal residue" evidence="2">
    <location>
        <position position="1"/>
    </location>
</feature>
<feature type="region of interest" description="Disordered" evidence="1">
    <location>
        <begin position="1"/>
        <end position="135"/>
    </location>
</feature>
<evidence type="ECO:0000256" key="1">
    <source>
        <dbReference type="SAM" id="MobiDB-lite"/>
    </source>
</evidence>
<dbReference type="Proteomes" id="UP001151760">
    <property type="component" value="Unassembled WGS sequence"/>
</dbReference>
<dbReference type="EMBL" id="BQNB010021628">
    <property type="protein sequence ID" value="GJU08391.1"/>
    <property type="molecule type" value="Genomic_DNA"/>
</dbReference>
<proteinExistence type="predicted"/>
<feature type="compositionally biased region" description="Basic and acidic residues" evidence="1">
    <location>
        <begin position="119"/>
        <end position="135"/>
    </location>
</feature>
<reference evidence="2" key="2">
    <citation type="submission" date="2022-01" db="EMBL/GenBank/DDBJ databases">
        <authorList>
            <person name="Yamashiro T."/>
            <person name="Shiraishi A."/>
            <person name="Satake H."/>
            <person name="Nakayama K."/>
        </authorList>
    </citation>
    <scope>NUCLEOTIDE SEQUENCE</scope>
</reference>
<evidence type="ECO:0000313" key="3">
    <source>
        <dbReference type="Proteomes" id="UP001151760"/>
    </source>
</evidence>
<accession>A0ABQ5J8D1</accession>
<sequence>DGPSGASGLRGKGANGSGSASGSRGRGAGRSKRKPVSCVGTPKRQYKKKVGTSGFAKWFGLQDEDQVRTQDEPMQAQDEDQVEQTQEQAKIDLTQVEQTQEQTQDQVQPQEQPPTSNIEDTKCKNPSKEVGKTRQ</sequence>
<gene>
    <name evidence="2" type="ORF">Tco_1124821</name>
</gene>
<evidence type="ECO:0000313" key="2">
    <source>
        <dbReference type="EMBL" id="GJU08391.1"/>
    </source>
</evidence>
<feature type="compositionally biased region" description="Low complexity" evidence="1">
    <location>
        <begin position="83"/>
        <end position="115"/>
    </location>
</feature>
<name>A0ABQ5J8D1_9ASTR</name>
<protein>
    <submittedName>
        <fullName evidence="2">Uncharacterized protein</fullName>
    </submittedName>
</protein>
<keyword evidence="3" id="KW-1185">Reference proteome</keyword>
<organism evidence="2 3">
    <name type="scientific">Tanacetum coccineum</name>
    <dbReference type="NCBI Taxonomy" id="301880"/>
    <lineage>
        <taxon>Eukaryota</taxon>
        <taxon>Viridiplantae</taxon>
        <taxon>Streptophyta</taxon>
        <taxon>Embryophyta</taxon>
        <taxon>Tracheophyta</taxon>
        <taxon>Spermatophyta</taxon>
        <taxon>Magnoliopsida</taxon>
        <taxon>eudicotyledons</taxon>
        <taxon>Gunneridae</taxon>
        <taxon>Pentapetalae</taxon>
        <taxon>asterids</taxon>
        <taxon>campanulids</taxon>
        <taxon>Asterales</taxon>
        <taxon>Asteraceae</taxon>
        <taxon>Asteroideae</taxon>
        <taxon>Anthemideae</taxon>
        <taxon>Anthemidinae</taxon>
        <taxon>Tanacetum</taxon>
    </lineage>
</organism>
<reference evidence="2" key="1">
    <citation type="journal article" date="2022" name="Int. J. Mol. Sci.">
        <title>Draft Genome of Tanacetum Coccineum: Genomic Comparison of Closely Related Tanacetum-Family Plants.</title>
        <authorList>
            <person name="Yamashiro T."/>
            <person name="Shiraishi A."/>
            <person name="Nakayama K."/>
            <person name="Satake H."/>
        </authorList>
    </citation>
    <scope>NUCLEOTIDE SEQUENCE</scope>
</reference>